<evidence type="ECO:0000313" key="2">
    <source>
        <dbReference type="Proteomes" id="UP000191691"/>
    </source>
</evidence>
<gene>
    <name evidence="1" type="ORF">PENNAL_c0018G03940</name>
</gene>
<protein>
    <submittedName>
        <fullName evidence="1">Uncharacterized protein</fullName>
    </submittedName>
</protein>
<name>A0A1V6YKG7_PENNA</name>
<proteinExistence type="predicted"/>
<evidence type="ECO:0000313" key="1">
    <source>
        <dbReference type="EMBL" id="OQE87843.1"/>
    </source>
</evidence>
<keyword evidence="2" id="KW-1185">Reference proteome</keyword>
<dbReference type="Proteomes" id="UP000191691">
    <property type="component" value="Unassembled WGS sequence"/>
</dbReference>
<dbReference type="AlphaFoldDB" id="A0A1V6YKG7"/>
<dbReference type="EMBL" id="MOOB01000018">
    <property type="protein sequence ID" value="OQE87843.1"/>
    <property type="molecule type" value="Genomic_DNA"/>
</dbReference>
<comment type="caution">
    <text evidence="1">The sequence shown here is derived from an EMBL/GenBank/DDBJ whole genome shotgun (WGS) entry which is preliminary data.</text>
</comment>
<sequence>MVIVKELADTRLLIPSRRREESEKCMAEMFCCGRHGPWTDQQAVSASRDASLLSSSWMHEHLESPKPPSLFSKTQSVMPVYLISRIADPLFALAMGVSAALTRIRRDQREQHPNRASQITYGSIVQTSGHRLQRWWNGDFQDV</sequence>
<dbReference type="InterPro" id="IPR024242">
    <property type="entry name" value="NCE101"/>
</dbReference>
<reference evidence="2" key="1">
    <citation type="journal article" date="2017" name="Nat. Microbiol.">
        <title>Global analysis of biosynthetic gene clusters reveals vast potential of secondary metabolite production in Penicillium species.</title>
        <authorList>
            <person name="Nielsen J.C."/>
            <person name="Grijseels S."/>
            <person name="Prigent S."/>
            <person name="Ji B."/>
            <person name="Dainat J."/>
            <person name="Nielsen K.F."/>
            <person name="Frisvad J.C."/>
            <person name="Workman M."/>
            <person name="Nielsen J."/>
        </authorList>
    </citation>
    <scope>NUCLEOTIDE SEQUENCE [LARGE SCALE GENOMIC DNA]</scope>
    <source>
        <strain evidence="2">IBT 13039</strain>
    </source>
</reference>
<organism evidence="1 2">
    <name type="scientific">Penicillium nalgiovense</name>
    <dbReference type="NCBI Taxonomy" id="60175"/>
    <lineage>
        <taxon>Eukaryota</taxon>
        <taxon>Fungi</taxon>
        <taxon>Dikarya</taxon>
        <taxon>Ascomycota</taxon>
        <taxon>Pezizomycotina</taxon>
        <taxon>Eurotiomycetes</taxon>
        <taxon>Eurotiomycetidae</taxon>
        <taxon>Eurotiales</taxon>
        <taxon>Aspergillaceae</taxon>
        <taxon>Penicillium</taxon>
    </lineage>
</organism>
<dbReference type="GO" id="GO:0009306">
    <property type="term" value="P:protein secretion"/>
    <property type="evidence" value="ECO:0007669"/>
    <property type="project" value="InterPro"/>
</dbReference>
<dbReference type="Pfam" id="PF11654">
    <property type="entry name" value="NCE101"/>
    <property type="match status" value="1"/>
</dbReference>
<accession>A0A1V6YKG7</accession>